<dbReference type="RefSeq" id="WP_216239592.1">
    <property type="nucleotide sequence ID" value="NZ_JABACJ020000002.1"/>
</dbReference>
<dbReference type="PANTHER" id="PTHR46470:SF2">
    <property type="entry name" value="GLYCERALDEHYDE 3-PHOSPHATE PHOSPHATASE"/>
    <property type="match status" value="1"/>
</dbReference>
<dbReference type="Proteomes" id="UP000723714">
    <property type="component" value="Unassembled WGS sequence"/>
</dbReference>
<dbReference type="SFLD" id="SFLDG01129">
    <property type="entry name" value="C1.5:_HAD__Beta-PGM__Phosphata"/>
    <property type="match status" value="1"/>
</dbReference>
<evidence type="ECO:0000256" key="3">
    <source>
        <dbReference type="ARBA" id="ARBA00022801"/>
    </source>
</evidence>
<evidence type="ECO:0000256" key="4">
    <source>
        <dbReference type="ARBA" id="ARBA00022842"/>
    </source>
</evidence>
<comment type="cofactor">
    <cofactor evidence="1">
        <name>Mg(2+)</name>
        <dbReference type="ChEBI" id="CHEBI:18420"/>
    </cofactor>
</comment>
<sequence>MIQAVFFDIDDTLYHFTEANRLAASEVETYVCKELKIESDAWKDAVKQAQLRIGARLGQSSPTTHNRQIRFQNALEILHKPIYPHGTKLYQLYWDTVLKNAVPEPGVERMLDLLKKKGIHLGIGSDMTSYIQNKKLERLGLAPYFDSVITSEEAGSDKPNSSIFRLCIEKSGCAPEECLFIGDNWEKDVAGACAAGMHCACYSRYSRPPGWGEEYCFNSYEDCIQGDRIRIGKLTI</sequence>
<keyword evidence="3 5" id="KW-0378">Hydrolase</keyword>
<evidence type="ECO:0000313" key="5">
    <source>
        <dbReference type="EMBL" id="MBU3874931.1"/>
    </source>
</evidence>
<accession>A0ABS6D122</accession>
<dbReference type="EMBL" id="JABACJ020000002">
    <property type="protein sequence ID" value="MBU3874931.1"/>
    <property type="molecule type" value="Genomic_DNA"/>
</dbReference>
<keyword evidence="6" id="KW-1185">Reference proteome</keyword>
<reference evidence="5 6" key="1">
    <citation type="submission" date="2021-06" db="EMBL/GenBank/DDBJ databases">
        <title>Faecalicatena sp. nov. isolated from porcine feces.</title>
        <authorList>
            <person name="Oh B.S."/>
            <person name="Lee J.H."/>
        </authorList>
    </citation>
    <scope>NUCLEOTIDE SEQUENCE [LARGE SCALE GENOMIC DNA]</scope>
    <source>
        <strain evidence="5 6">AGMB00832</strain>
    </source>
</reference>
<dbReference type="PANTHER" id="PTHR46470">
    <property type="entry name" value="N-ACYLNEURAMINATE-9-PHOSPHATASE"/>
    <property type="match status" value="1"/>
</dbReference>
<proteinExistence type="predicted"/>
<dbReference type="NCBIfam" id="TIGR01549">
    <property type="entry name" value="HAD-SF-IA-v1"/>
    <property type="match status" value="1"/>
</dbReference>
<evidence type="ECO:0000313" key="6">
    <source>
        <dbReference type="Proteomes" id="UP000723714"/>
    </source>
</evidence>
<dbReference type="GO" id="GO:0016787">
    <property type="term" value="F:hydrolase activity"/>
    <property type="evidence" value="ECO:0007669"/>
    <property type="project" value="UniProtKB-KW"/>
</dbReference>
<dbReference type="InterPro" id="IPR006439">
    <property type="entry name" value="HAD-SF_hydro_IA"/>
</dbReference>
<gene>
    <name evidence="5" type="ORF">HGO97_003770</name>
</gene>
<keyword evidence="2" id="KW-0479">Metal-binding</keyword>
<name>A0ABS6D122_9FIRM</name>
<keyword evidence="4" id="KW-0460">Magnesium</keyword>
<dbReference type="InterPro" id="IPR051400">
    <property type="entry name" value="HAD-like_hydrolase"/>
</dbReference>
<evidence type="ECO:0000256" key="1">
    <source>
        <dbReference type="ARBA" id="ARBA00001946"/>
    </source>
</evidence>
<comment type="caution">
    <text evidence="5">The sequence shown here is derived from an EMBL/GenBank/DDBJ whole genome shotgun (WGS) entry which is preliminary data.</text>
</comment>
<dbReference type="Pfam" id="PF00702">
    <property type="entry name" value="Hydrolase"/>
    <property type="match status" value="1"/>
</dbReference>
<evidence type="ECO:0000256" key="2">
    <source>
        <dbReference type="ARBA" id="ARBA00022723"/>
    </source>
</evidence>
<protein>
    <submittedName>
        <fullName evidence="5">HAD-IA family hydrolase</fullName>
    </submittedName>
</protein>
<organism evidence="5 6">
    <name type="scientific">Faecalicatena faecalis</name>
    <dbReference type="NCBI Taxonomy" id="2726362"/>
    <lineage>
        <taxon>Bacteria</taxon>
        <taxon>Bacillati</taxon>
        <taxon>Bacillota</taxon>
        <taxon>Clostridia</taxon>
        <taxon>Lachnospirales</taxon>
        <taxon>Lachnospiraceae</taxon>
        <taxon>Faecalicatena</taxon>
    </lineage>
</organism>
<dbReference type="SFLD" id="SFLDS00003">
    <property type="entry name" value="Haloacid_Dehalogenase"/>
    <property type="match status" value="1"/>
</dbReference>
<dbReference type="NCBIfam" id="TIGR01509">
    <property type="entry name" value="HAD-SF-IA-v3"/>
    <property type="match status" value="1"/>
</dbReference>